<dbReference type="Proteomes" id="UP000681594">
    <property type="component" value="Unassembled WGS sequence"/>
</dbReference>
<proteinExistence type="predicted"/>
<name>A0ABS4AFL5_9PROT</name>
<reference evidence="2 3" key="1">
    <citation type="submission" date="2021-03" db="EMBL/GenBank/DDBJ databases">
        <authorList>
            <person name="So Y."/>
        </authorList>
    </citation>
    <scope>NUCLEOTIDE SEQUENCE [LARGE SCALE GENOMIC DNA]</scope>
    <source>
        <strain evidence="2 3">SSH11</strain>
    </source>
</reference>
<organism evidence="2 3">
    <name type="scientific">Pararoseomonas baculiformis</name>
    <dbReference type="NCBI Taxonomy" id="2820812"/>
    <lineage>
        <taxon>Bacteria</taxon>
        <taxon>Pseudomonadati</taxon>
        <taxon>Pseudomonadota</taxon>
        <taxon>Alphaproteobacteria</taxon>
        <taxon>Acetobacterales</taxon>
        <taxon>Acetobacteraceae</taxon>
        <taxon>Pararoseomonas</taxon>
    </lineage>
</organism>
<sequence>MVQTILCVALEVKPESAAVLTRLVHDLRQDFDAREDAELGNFPAIQTGIPSAHFLSICLFRHTSYDPLLVIEANFDGPPGPFWSQFERTFGEERLRALLRCCKEPRDNTAALFRAVTARGSRAPVAPYLEARTHWPSASHQGNRGLSRDRIRDEQKLALALEAELDGDPGYRAMAPSAIHARLRERVAPGFPWLDAPAPARIPGREDWLDVIRLGLFGAILLAALLLPGALLHTALGVPLYLSVVAVLAVIAALALRGTGGWKGLLPRRSAAAKRPPEEKPSDNSRIFAALALAVLGAPLLLFLLPALGHLLLVLAGRAEIGELLPLLGRVVTAALWGIAGLVPIAFGLAWLVRHNERRDAPQDLPPIDPATLDEIVRREDRVTQNHMASLVLVRPGIMRSLVIRAGHRGLHLFLRVLPTARKGFLGSMRTVHFAHWSFLDNGSRLVFLSNFDHSWASYLDDFIEKAHGGLTIAWGSSVGFPRTSWLFREGAADGRKFKAYALASRAVSRFWYSAYPYLTVDRIERHAEIAARFRAPALSDEEAAKWLRLL</sequence>
<evidence type="ECO:0008006" key="4">
    <source>
        <dbReference type="Google" id="ProtNLM"/>
    </source>
</evidence>
<feature type="transmembrane region" description="Helical" evidence="1">
    <location>
        <begin position="334"/>
        <end position="353"/>
    </location>
</feature>
<keyword evidence="1" id="KW-1133">Transmembrane helix</keyword>
<feature type="transmembrane region" description="Helical" evidence="1">
    <location>
        <begin position="211"/>
        <end position="232"/>
    </location>
</feature>
<keyword evidence="1" id="KW-0812">Transmembrane</keyword>
<accession>A0ABS4AFL5</accession>
<keyword evidence="3" id="KW-1185">Reference proteome</keyword>
<gene>
    <name evidence="2" type="ORF">J8J14_13705</name>
</gene>
<dbReference type="RefSeq" id="WP_209380095.1">
    <property type="nucleotide sequence ID" value="NZ_JAGIZB010000012.1"/>
</dbReference>
<feature type="transmembrane region" description="Helical" evidence="1">
    <location>
        <begin position="287"/>
        <end position="314"/>
    </location>
</feature>
<evidence type="ECO:0000256" key="1">
    <source>
        <dbReference type="SAM" id="Phobius"/>
    </source>
</evidence>
<keyword evidence="1" id="KW-0472">Membrane</keyword>
<protein>
    <recommendedName>
        <fullName evidence="4">Peroxidase</fullName>
    </recommendedName>
</protein>
<feature type="transmembrane region" description="Helical" evidence="1">
    <location>
        <begin position="238"/>
        <end position="266"/>
    </location>
</feature>
<evidence type="ECO:0000313" key="3">
    <source>
        <dbReference type="Proteomes" id="UP000681594"/>
    </source>
</evidence>
<evidence type="ECO:0000313" key="2">
    <source>
        <dbReference type="EMBL" id="MBP0445830.1"/>
    </source>
</evidence>
<dbReference type="EMBL" id="JAGIZB010000012">
    <property type="protein sequence ID" value="MBP0445830.1"/>
    <property type="molecule type" value="Genomic_DNA"/>
</dbReference>
<comment type="caution">
    <text evidence="2">The sequence shown here is derived from an EMBL/GenBank/DDBJ whole genome shotgun (WGS) entry which is preliminary data.</text>
</comment>